<evidence type="ECO:0000313" key="2">
    <source>
        <dbReference type="EMBL" id="TDN60798.1"/>
    </source>
</evidence>
<keyword evidence="3" id="KW-1185">Reference proteome</keyword>
<sequence length="37" mass="4193">MSLTRHIGKWSGWYSCLAAIGAWLFLLALIATEGWIR</sequence>
<accession>A0A4R6EPY5</accession>
<feature type="transmembrane region" description="Helical" evidence="1">
    <location>
        <begin position="12"/>
        <end position="31"/>
    </location>
</feature>
<evidence type="ECO:0000313" key="3">
    <source>
        <dbReference type="Proteomes" id="UP000295530"/>
    </source>
</evidence>
<reference evidence="2 3" key="1">
    <citation type="submission" date="2019-03" db="EMBL/GenBank/DDBJ databases">
        <title>Genomic analyses of the natural microbiome of Caenorhabditis elegans.</title>
        <authorList>
            <person name="Samuel B."/>
        </authorList>
    </citation>
    <scope>NUCLEOTIDE SEQUENCE [LARGE SCALE GENOMIC DNA]</scope>
    <source>
        <strain evidence="2 3">BIGb0156</strain>
    </source>
</reference>
<name>A0A4R6EPY5_SCAGO</name>
<organism evidence="2 3">
    <name type="scientific">Scandinavium goeteborgense</name>
    <dbReference type="NCBI Taxonomy" id="1851514"/>
    <lineage>
        <taxon>Bacteria</taxon>
        <taxon>Pseudomonadati</taxon>
        <taxon>Pseudomonadota</taxon>
        <taxon>Gammaproteobacteria</taxon>
        <taxon>Enterobacterales</taxon>
        <taxon>Enterobacteriaceae</taxon>
        <taxon>Scandinavium</taxon>
    </lineage>
</organism>
<keyword evidence="1" id="KW-1133">Transmembrane helix</keyword>
<evidence type="ECO:0000256" key="1">
    <source>
        <dbReference type="SAM" id="Phobius"/>
    </source>
</evidence>
<keyword evidence="1" id="KW-0812">Transmembrane</keyword>
<dbReference type="AlphaFoldDB" id="A0A4R6EPY5"/>
<comment type="caution">
    <text evidence="2">The sequence shown here is derived from an EMBL/GenBank/DDBJ whole genome shotgun (WGS) entry which is preliminary data.</text>
</comment>
<dbReference type="EMBL" id="SNVX01000002">
    <property type="protein sequence ID" value="TDN60798.1"/>
    <property type="molecule type" value="Genomic_DNA"/>
</dbReference>
<gene>
    <name evidence="2" type="ORF">EC847_102384</name>
</gene>
<dbReference type="Proteomes" id="UP000295530">
    <property type="component" value="Unassembled WGS sequence"/>
</dbReference>
<protein>
    <submittedName>
        <fullName evidence="2">Uncharacterized protein</fullName>
    </submittedName>
</protein>
<keyword evidence="1" id="KW-0472">Membrane</keyword>
<proteinExistence type="predicted"/>